<keyword evidence="1" id="KW-0812">Transmembrane</keyword>
<gene>
    <name evidence="2" type="ordered locus">MHC_04790</name>
</gene>
<organism evidence="2 3">
    <name type="scientific">Mycoplasma haemocanis (strain Illinois)</name>
    <dbReference type="NCBI Taxonomy" id="1111676"/>
    <lineage>
        <taxon>Bacteria</taxon>
        <taxon>Bacillati</taxon>
        <taxon>Mycoplasmatota</taxon>
        <taxon>Mollicutes</taxon>
        <taxon>Mycoplasmataceae</taxon>
        <taxon>Mycoplasma</taxon>
    </lineage>
</organism>
<reference evidence="2 3" key="1">
    <citation type="journal article" date="2012" name="J. Bacteriol.">
        <title>Complete genome sequence of Mycoplasma haemocanis strain Illinois.</title>
        <authorList>
            <person name="do Nascimento N.C."/>
            <person name="Guimaraes A.M."/>
            <person name="Santos A.P."/>
            <person name="Sanmiguel P.J."/>
            <person name="Messick J.B."/>
        </authorList>
    </citation>
    <scope>NUCLEOTIDE SEQUENCE [LARGE SCALE GENOMIC DNA]</scope>
    <source>
        <strain evidence="2 3">Illinois</strain>
    </source>
</reference>
<dbReference type="KEGG" id="mhe:MHC_04790"/>
<evidence type="ECO:0000313" key="2">
    <source>
        <dbReference type="EMBL" id="AEW45814.2"/>
    </source>
</evidence>
<dbReference type="STRING" id="1111676.MHC_04790"/>
<dbReference type="Proteomes" id="UP000009135">
    <property type="component" value="Chromosome"/>
</dbReference>
<name>H6N842_MYCHN</name>
<evidence type="ECO:0000313" key="3">
    <source>
        <dbReference type="Proteomes" id="UP000009135"/>
    </source>
</evidence>
<proteinExistence type="predicted"/>
<dbReference type="EMBL" id="CP003199">
    <property type="protein sequence ID" value="AEW45814.2"/>
    <property type="molecule type" value="Genomic_DNA"/>
</dbReference>
<keyword evidence="3" id="KW-1185">Reference proteome</keyword>
<sequence>MMLKNSLISKIAAGVFVLVGVGAVLYETGNSNSEDLLSQDTSFVSQPKKRSPKRSDCNIFQAEFDRDYSRTSLTATGKFTEIKERFWTKEEFYKELQKEDASEKEKLRNSIETACNRDGKKAFVSWEKKRLNNDSYKDGWEYKETMNDNNKDWLTNKDTVVPEHLKPENWTD</sequence>
<evidence type="ECO:0000256" key="1">
    <source>
        <dbReference type="SAM" id="Phobius"/>
    </source>
</evidence>
<dbReference type="HOGENOM" id="CLU_111546_2_1_14"/>
<accession>H6N842</accession>
<keyword evidence="1" id="KW-0472">Membrane</keyword>
<keyword evidence="1" id="KW-1133">Transmembrane helix</keyword>
<protein>
    <submittedName>
        <fullName evidence="2">Uncharacterized protein</fullName>
    </submittedName>
</protein>
<feature type="transmembrane region" description="Helical" evidence="1">
    <location>
        <begin position="7"/>
        <end position="26"/>
    </location>
</feature>
<dbReference type="AlphaFoldDB" id="H6N842"/>